<feature type="compositionally biased region" description="Basic and acidic residues" evidence="1">
    <location>
        <begin position="199"/>
        <end position="210"/>
    </location>
</feature>
<proteinExistence type="predicted"/>
<keyword evidence="4" id="KW-1185">Reference proteome</keyword>
<dbReference type="RefSeq" id="WP_203705232.1">
    <property type="nucleotide sequence ID" value="NZ_BAAALU010000003.1"/>
</dbReference>
<keyword evidence="2" id="KW-0472">Membrane</keyword>
<evidence type="ECO:0000313" key="3">
    <source>
        <dbReference type="EMBL" id="GIF58597.1"/>
    </source>
</evidence>
<protein>
    <submittedName>
        <fullName evidence="3">Uncharacterized protein</fullName>
    </submittedName>
</protein>
<dbReference type="Proteomes" id="UP000624325">
    <property type="component" value="Unassembled WGS sequence"/>
</dbReference>
<comment type="caution">
    <text evidence="3">The sequence shown here is derived from an EMBL/GenBank/DDBJ whole genome shotgun (WGS) entry which is preliminary data.</text>
</comment>
<accession>A0ABQ4C744</accession>
<sequence>MVKPPARPLIRCAQVHLAAAAFLIGGVVLPGVALPGIALAARTAAAPAELPVVPGSTPRIAGLPDVESLLPPATSLLPSPAWRYLDPLRPIAVPGLPAPGLVVEPVDPGGWFDHEDPDEPAPDDPRPDDPVVEEPAPDQPVPGGAAPPVPPVAPAAPVLPTVAPAPPPGVAPQQQPRPASPSSSTRHRRTPTPSPADTRGLDELFPDRPSTDPTAGAGGPGGGPVDAEPASYARPLIYSGIAGLLVSAIGIAVVLNRRRGW</sequence>
<dbReference type="EMBL" id="BONC01000034">
    <property type="protein sequence ID" value="GIF58597.1"/>
    <property type="molecule type" value="Genomic_DNA"/>
</dbReference>
<gene>
    <name evidence="3" type="ORF">Air01nite_46920</name>
</gene>
<keyword evidence="2" id="KW-0812">Transmembrane</keyword>
<feature type="compositionally biased region" description="Low complexity" evidence="1">
    <location>
        <begin position="171"/>
        <end position="184"/>
    </location>
</feature>
<feature type="transmembrane region" description="Helical" evidence="2">
    <location>
        <begin position="236"/>
        <end position="255"/>
    </location>
</feature>
<evidence type="ECO:0000256" key="2">
    <source>
        <dbReference type="SAM" id="Phobius"/>
    </source>
</evidence>
<evidence type="ECO:0000256" key="1">
    <source>
        <dbReference type="SAM" id="MobiDB-lite"/>
    </source>
</evidence>
<feature type="region of interest" description="Disordered" evidence="1">
    <location>
        <begin position="104"/>
        <end position="230"/>
    </location>
</feature>
<keyword evidence="2" id="KW-1133">Transmembrane helix</keyword>
<organism evidence="3 4">
    <name type="scientific">Asanoa iriomotensis</name>
    <dbReference type="NCBI Taxonomy" id="234613"/>
    <lineage>
        <taxon>Bacteria</taxon>
        <taxon>Bacillati</taxon>
        <taxon>Actinomycetota</taxon>
        <taxon>Actinomycetes</taxon>
        <taxon>Micromonosporales</taxon>
        <taxon>Micromonosporaceae</taxon>
        <taxon>Asanoa</taxon>
    </lineage>
</organism>
<name>A0ABQ4C744_9ACTN</name>
<evidence type="ECO:0000313" key="4">
    <source>
        <dbReference type="Proteomes" id="UP000624325"/>
    </source>
</evidence>
<feature type="compositionally biased region" description="Pro residues" evidence="1">
    <location>
        <begin position="137"/>
        <end position="154"/>
    </location>
</feature>
<reference evidence="3 4" key="1">
    <citation type="submission" date="2021-01" db="EMBL/GenBank/DDBJ databases">
        <title>Whole genome shotgun sequence of Asanoa iriomotensis NBRC 100142.</title>
        <authorList>
            <person name="Komaki H."/>
            <person name="Tamura T."/>
        </authorList>
    </citation>
    <scope>NUCLEOTIDE SEQUENCE [LARGE SCALE GENOMIC DNA]</scope>
    <source>
        <strain evidence="3 4">NBRC 100142</strain>
    </source>
</reference>